<dbReference type="CDD" id="cd12105">
    <property type="entry name" value="HmuY"/>
    <property type="match status" value="1"/>
</dbReference>
<sequence>MTRSGLRCWSLFSAATLVLMGACSDNGPTEPAVDPGASMTVDASHATNWALVDLGTPAAVVTAADPATSTAWDLAFKATGLMLNGGTAGPGGMTGYCICQNAGATNDQIRAMTPAGEAADFDAVTAAQIPAAASAWSATVFDTSKWYKYNLTGADHQVWPTHDVYLIRRGNEVYKLQVTGYYGPAGETRRISFRYAKLAG</sequence>
<evidence type="ECO:0008006" key="4">
    <source>
        <dbReference type="Google" id="ProtNLM"/>
    </source>
</evidence>
<evidence type="ECO:0000256" key="1">
    <source>
        <dbReference type="SAM" id="SignalP"/>
    </source>
</evidence>
<keyword evidence="3" id="KW-1185">Reference proteome</keyword>
<dbReference type="Proteomes" id="UP000582837">
    <property type="component" value="Unassembled WGS sequence"/>
</dbReference>
<dbReference type="RefSeq" id="WP_170039569.1">
    <property type="nucleotide sequence ID" value="NZ_JABDTL010000002.1"/>
</dbReference>
<dbReference type="AlphaFoldDB" id="A0A841GVU4"/>
<protein>
    <recommendedName>
        <fullName evidence="4">HmuY protein</fullName>
    </recommendedName>
</protein>
<dbReference type="Pfam" id="PF14064">
    <property type="entry name" value="HmuY"/>
    <property type="match status" value="1"/>
</dbReference>
<name>A0A841GVU4_9BACT</name>
<accession>A0A841GVU4</accession>
<comment type="caution">
    <text evidence="2">The sequence shown here is derived from an EMBL/GenBank/DDBJ whole genome shotgun (WGS) entry which is preliminary data.</text>
</comment>
<reference evidence="2 3" key="1">
    <citation type="submission" date="2020-08" db="EMBL/GenBank/DDBJ databases">
        <title>Genomic Encyclopedia of Type Strains, Phase IV (KMG-IV): sequencing the most valuable type-strain genomes for metagenomic binning, comparative biology and taxonomic classification.</title>
        <authorList>
            <person name="Goeker M."/>
        </authorList>
    </citation>
    <scope>NUCLEOTIDE SEQUENCE [LARGE SCALE GENOMIC DNA]</scope>
    <source>
        <strain evidence="2 3">DSM 29007</strain>
    </source>
</reference>
<dbReference type="PROSITE" id="PS51257">
    <property type="entry name" value="PROKAR_LIPOPROTEIN"/>
    <property type="match status" value="1"/>
</dbReference>
<keyword evidence="1" id="KW-0732">Signal</keyword>
<feature type="signal peptide" evidence="1">
    <location>
        <begin position="1"/>
        <end position="24"/>
    </location>
</feature>
<evidence type="ECO:0000313" key="3">
    <source>
        <dbReference type="Proteomes" id="UP000582837"/>
    </source>
</evidence>
<evidence type="ECO:0000313" key="2">
    <source>
        <dbReference type="EMBL" id="MBB6069958.1"/>
    </source>
</evidence>
<organism evidence="2 3">
    <name type="scientific">Longimicrobium terrae</name>
    <dbReference type="NCBI Taxonomy" id="1639882"/>
    <lineage>
        <taxon>Bacteria</taxon>
        <taxon>Pseudomonadati</taxon>
        <taxon>Gemmatimonadota</taxon>
        <taxon>Longimicrobiia</taxon>
        <taxon>Longimicrobiales</taxon>
        <taxon>Longimicrobiaceae</taxon>
        <taxon>Longimicrobium</taxon>
    </lineage>
</organism>
<gene>
    <name evidence="2" type="ORF">HNQ61_001575</name>
</gene>
<dbReference type="EMBL" id="JACHIA010000003">
    <property type="protein sequence ID" value="MBB6069958.1"/>
    <property type="molecule type" value="Genomic_DNA"/>
</dbReference>
<feature type="chain" id="PRO_5032783260" description="HmuY protein" evidence="1">
    <location>
        <begin position="25"/>
        <end position="200"/>
    </location>
</feature>
<dbReference type="InterPro" id="IPR025921">
    <property type="entry name" value="HmuY"/>
</dbReference>
<proteinExistence type="predicted"/>